<name>A0AA37BQ09_9ARCH</name>
<reference evidence="2" key="1">
    <citation type="journal article" date="2014" name="Int. J. Syst. Evol. Microbiol.">
        <title>Complete genome sequence of Corynebacterium casei LMG S-19264T (=DSM 44701T), isolated from a smear-ripened cheese.</title>
        <authorList>
            <consortium name="US DOE Joint Genome Institute (JGI-PGF)"/>
            <person name="Walter F."/>
            <person name="Albersmeier A."/>
            <person name="Kalinowski J."/>
            <person name="Ruckert C."/>
        </authorList>
    </citation>
    <scope>NUCLEOTIDE SEQUENCE</scope>
    <source>
        <strain evidence="2">JCM 13583</strain>
    </source>
</reference>
<evidence type="ECO:0000313" key="3">
    <source>
        <dbReference type="Proteomes" id="UP000632195"/>
    </source>
</evidence>
<keyword evidence="1" id="KW-0812">Transmembrane</keyword>
<feature type="transmembrane region" description="Helical" evidence="1">
    <location>
        <begin position="12"/>
        <end position="40"/>
    </location>
</feature>
<feature type="transmembrane region" description="Helical" evidence="1">
    <location>
        <begin position="60"/>
        <end position="81"/>
    </location>
</feature>
<organism evidence="2 3">
    <name type="scientific">Thermogymnomonas acidicola</name>
    <dbReference type="NCBI Taxonomy" id="399579"/>
    <lineage>
        <taxon>Archaea</taxon>
        <taxon>Methanobacteriati</taxon>
        <taxon>Thermoplasmatota</taxon>
        <taxon>Thermoplasmata</taxon>
        <taxon>Thermoplasmatales</taxon>
        <taxon>Thermogymnomonas</taxon>
    </lineage>
</organism>
<feature type="transmembrane region" description="Helical" evidence="1">
    <location>
        <begin position="195"/>
        <end position="215"/>
    </location>
</feature>
<reference evidence="2" key="2">
    <citation type="submission" date="2022-09" db="EMBL/GenBank/DDBJ databases">
        <authorList>
            <person name="Sun Q."/>
            <person name="Ohkuma M."/>
        </authorList>
    </citation>
    <scope>NUCLEOTIDE SEQUENCE</scope>
    <source>
        <strain evidence="2">JCM 13583</strain>
    </source>
</reference>
<protein>
    <submittedName>
        <fullName evidence="2">Uncharacterized protein</fullName>
    </submittedName>
</protein>
<gene>
    <name evidence="2" type="ORF">GCM10007108_02270</name>
</gene>
<evidence type="ECO:0000256" key="1">
    <source>
        <dbReference type="SAM" id="Phobius"/>
    </source>
</evidence>
<dbReference type="EMBL" id="BMNY01000001">
    <property type="protein sequence ID" value="GGM67768.1"/>
    <property type="molecule type" value="Genomic_DNA"/>
</dbReference>
<dbReference type="Proteomes" id="UP000632195">
    <property type="component" value="Unassembled WGS sequence"/>
</dbReference>
<feature type="transmembrane region" description="Helical" evidence="1">
    <location>
        <begin position="93"/>
        <end position="111"/>
    </location>
</feature>
<keyword evidence="1" id="KW-0472">Membrane</keyword>
<feature type="transmembrane region" description="Helical" evidence="1">
    <location>
        <begin position="157"/>
        <end position="183"/>
    </location>
</feature>
<keyword evidence="1" id="KW-1133">Transmembrane helix</keyword>
<proteinExistence type="predicted"/>
<dbReference type="AlphaFoldDB" id="A0AA37BQ09"/>
<sequence length="227" mass="24284">MPHAGTLIRERPLALVLGIALMVCAILVQEVLDLVPLAWFNASSGSRDLLGTPGYLGFEIAHSILISLYLGLVAGICQELLTLAGVRFICQRAVVYFGLGFSVVDVLLLVVQSIPSFLSLNSYFLFVFTSNIAVEATLHPGSAALMKWSTFFSRARVLGALLLCIILHAGIDGGLVFTDIFSITHRASAEMAGTLYLSVSVIISVALFAAGYWLLRSAPGSSSNRPH</sequence>
<dbReference type="RefSeq" id="WP_188679611.1">
    <property type="nucleotide sequence ID" value="NZ_BMNY01000001.1"/>
</dbReference>
<comment type="caution">
    <text evidence="2">The sequence shown here is derived from an EMBL/GenBank/DDBJ whole genome shotgun (WGS) entry which is preliminary data.</text>
</comment>
<evidence type="ECO:0000313" key="2">
    <source>
        <dbReference type="EMBL" id="GGM67768.1"/>
    </source>
</evidence>
<accession>A0AA37BQ09</accession>
<keyword evidence="3" id="KW-1185">Reference proteome</keyword>